<reference evidence="14 15" key="1">
    <citation type="journal article" date="2018" name="Mol. Biol. Evol.">
        <title>Broad Genomic Sampling Reveals a Smut Pathogenic Ancestry of the Fungal Clade Ustilaginomycotina.</title>
        <authorList>
            <person name="Kijpornyongpan T."/>
            <person name="Mondo S.J."/>
            <person name="Barry K."/>
            <person name="Sandor L."/>
            <person name="Lee J."/>
            <person name="Lipzen A."/>
            <person name="Pangilinan J."/>
            <person name="LaButti K."/>
            <person name="Hainaut M."/>
            <person name="Henrissat B."/>
            <person name="Grigoriev I.V."/>
            <person name="Spatafora J.W."/>
            <person name="Aime M.C."/>
        </authorList>
    </citation>
    <scope>NUCLEOTIDE SEQUENCE [LARGE SCALE GENOMIC DNA]</scope>
    <source>
        <strain evidence="14 15">MCA 4718</strain>
    </source>
</reference>
<feature type="binding site" evidence="11">
    <location>
        <position position="616"/>
    </location>
    <ligand>
        <name>Ca(2+)</name>
        <dbReference type="ChEBI" id="CHEBI:29108"/>
    </ligand>
</feature>
<dbReference type="EMBL" id="KZ819321">
    <property type="protein sequence ID" value="PWN23526.1"/>
    <property type="molecule type" value="Genomic_DNA"/>
</dbReference>
<evidence type="ECO:0000256" key="5">
    <source>
        <dbReference type="ARBA" id="ARBA00022670"/>
    </source>
</evidence>
<dbReference type="InterPro" id="IPR000209">
    <property type="entry name" value="Peptidase_S8/S53_dom"/>
</dbReference>
<keyword evidence="12" id="KW-0732">Signal</keyword>
<evidence type="ECO:0000256" key="9">
    <source>
        <dbReference type="ARBA" id="ARBA00022837"/>
    </source>
</evidence>
<feature type="binding site" evidence="11">
    <location>
        <position position="614"/>
    </location>
    <ligand>
        <name>Ca(2+)</name>
        <dbReference type="ChEBI" id="CHEBI:29108"/>
    </ligand>
</feature>
<dbReference type="PANTHER" id="PTHR14218:SF10">
    <property type="entry name" value="PEPTIDASE S53 DOMAIN-CONTAINING PROTEIN"/>
    <property type="match status" value="1"/>
</dbReference>
<dbReference type="Gene3D" id="3.40.50.200">
    <property type="entry name" value="Peptidase S8/S53 domain"/>
    <property type="match status" value="1"/>
</dbReference>
<evidence type="ECO:0000313" key="14">
    <source>
        <dbReference type="EMBL" id="PWN23526.1"/>
    </source>
</evidence>
<dbReference type="InterPro" id="IPR050819">
    <property type="entry name" value="Tripeptidyl-peptidase_I"/>
</dbReference>
<dbReference type="SUPFAM" id="SSF52743">
    <property type="entry name" value="Subtilisin-like"/>
    <property type="match status" value="1"/>
</dbReference>
<dbReference type="InterPro" id="IPR015366">
    <property type="entry name" value="S53_propep"/>
</dbReference>
<evidence type="ECO:0000256" key="3">
    <source>
        <dbReference type="ARBA" id="ARBA00004239"/>
    </source>
</evidence>
<dbReference type="RefSeq" id="XP_025350686.1">
    <property type="nucleotide sequence ID" value="XM_025489265.1"/>
</dbReference>
<sequence length="635" mass="67146">MKHHRQLLVLVLLLCSAAIFSHGVEAASKKTIKASSNIPSSWVKKATPKKASIMSFDLYLNAPNRAGLHSKMTSISKNPKAAWLTNAEAAAYVTPSTTSRNAVIKALKAAGIPSANLTWSTLKDRVTVKTTVSKVESFLSTTISSYSHNGEIALPKAKSVTLPSSISAHVYSVGTLLAFGSPSLNRENYQSASDITLSKRRMFEYANEHADESMNLAKRTTAPPSTCVSSGGHYYNYPRCLIDYYGLPQTSKSLARRNDLAIIGYLAENFSQSDLTTAMKAFRTDQPNAAKYQMYLNDLLGATNSGSDPSGEAALDSQIAVGLTYPLESTYYNIGDKSGTTVGADTGDIFLSAFQYFLELDASVRPSVITVSYGILDEASMTSTADAMCNAAQLLSALGTTVVFSAGDSGPDGTARAQSTPYPDASGSCLPLTPSYPSGCPYILSVGATTGYYEAEQPVYYGTPSGLSGYNWAWATGSGFSEIWSTPDYQSSALSKWAARSNSLYSSATKGQYTSTGRAFPDVTALGVDYPIVIGGSAYLQAGTSMSSPVFAALLAVLNGELRDAGQPTVGYVQPMFYANPSAFKDITIGGSWWKCGAGTTTTAQTYGFNATVGWDAASGLGSANYSSLAALYGL</sequence>
<evidence type="ECO:0000259" key="13">
    <source>
        <dbReference type="PROSITE" id="PS51695"/>
    </source>
</evidence>
<evidence type="ECO:0000313" key="15">
    <source>
        <dbReference type="Proteomes" id="UP000245942"/>
    </source>
</evidence>
<accession>A0A316UE82</accession>
<dbReference type="CDD" id="cd04056">
    <property type="entry name" value="Peptidases_S53"/>
    <property type="match status" value="1"/>
</dbReference>
<dbReference type="PROSITE" id="PS51695">
    <property type="entry name" value="SEDOLISIN"/>
    <property type="match status" value="1"/>
</dbReference>
<dbReference type="GeneID" id="37010999"/>
<feature type="active site" description="Charge relay system" evidence="11">
    <location>
        <position position="312"/>
    </location>
</feature>
<feature type="signal peptide" evidence="12">
    <location>
        <begin position="1"/>
        <end position="26"/>
    </location>
</feature>
<dbReference type="CDD" id="cd11377">
    <property type="entry name" value="Pro-peptidase_S53"/>
    <property type="match status" value="1"/>
</dbReference>
<dbReference type="SMART" id="SM00944">
    <property type="entry name" value="Pro-kuma_activ"/>
    <property type="match status" value="1"/>
</dbReference>
<evidence type="ECO:0000256" key="4">
    <source>
        <dbReference type="ARBA" id="ARBA00012462"/>
    </source>
</evidence>
<feature type="chain" id="PRO_5016437289" description="tripeptidyl-peptidase II" evidence="12">
    <location>
        <begin position="27"/>
        <end position="635"/>
    </location>
</feature>
<keyword evidence="7 11" id="KW-0378">Hydrolase</keyword>
<comment type="subcellular location">
    <subcellularLocation>
        <location evidence="3">Secreted</location>
        <location evidence="3">Extracellular space</location>
    </subcellularLocation>
</comment>
<keyword evidence="15" id="KW-1185">Reference proteome</keyword>
<dbReference type="SUPFAM" id="SSF54897">
    <property type="entry name" value="Protease propeptides/inhibitors"/>
    <property type="match status" value="1"/>
</dbReference>
<keyword evidence="9 11" id="KW-0106">Calcium</keyword>
<dbReference type="PANTHER" id="PTHR14218">
    <property type="entry name" value="PROTEASE S8 TRIPEPTIDYL PEPTIDASE I CLN2"/>
    <property type="match status" value="1"/>
</dbReference>
<evidence type="ECO:0000256" key="7">
    <source>
        <dbReference type="ARBA" id="ARBA00022801"/>
    </source>
</evidence>
<evidence type="ECO:0000256" key="11">
    <source>
        <dbReference type="PROSITE-ProRule" id="PRU01032"/>
    </source>
</evidence>
<comment type="function">
    <text evidence="2">Secreted tripeptidyl-peptidase which degrades proteins at acidic pHs and is involved in virulence.</text>
</comment>
<keyword evidence="8 11" id="KW-0720">Serine protease</keyword>
<comment type="catalytic activity">
    <reaction evidence="1">
        <text>Release of an N-terminal tripeptide from a polypeptide.</text>
        <dbReference type="EC" id="3.4.14.10"/>
    </reaction>
</comment>
<dbReference type="InterPro" id="IPR030400">
    <property type="entry name" value="Sedolisin_dom"/>
</dbReference>
<dbReference type="Pfam" id="PF09286">
    <property type="entry name" value="Pro-kuma_activ"/>
    <property type="match status" value="1"/>
</dbReference>
<keyword evidence="5 11" id="KW-0645">Protease</keyword>
<dbReference type="GO" id="GO:0004252">
    <property type="term" value="F:serine-type endopeptidase activity"/>
    <property type="evidence" value="ECO:0007669"/>
    <property type="project" value="UniProtKB-UniRule"/>
</dbReference>
<dbReference type="GO" id="GO:0005576">
    <property type="term" value="C:extracellular region"/>
    <property type="evidence" value="ECO:0007669"/>
    <property type="project" value="UniProtKB-SubCell"/>
</dbReference>
<evidence type="ECO:0000256" key="6">
    <source>
        <dbReference type="ARBA" id="ARBA00022723"/>
    </source>
</evidence>
<feature type="binding site" evidence="11">
    <location>
        <position position="586"/>
    </location>
    <ligand>
        <name>Ca(2+)</name>
        <dbReference type="ChEBI" id="CHEBI:29108"/>
    </ligand>
</feature>
<evidence type="ECO:0000256" key="8">
    <source>
        <dbReference type="ARBA" id="ARBA00022825"/>
    </source>
</evidence>
<feature type="active site" description="Charge relay system" evidence="11">
    <location>
        <position position="316"/>
    </location>
</feature>
<dbReference type="GO" id="GO:0046872">
    <property type="term" value="F:metal ion binding"/>
    <property type="evidence" value="ECO:0007669"/>
    <property type="project" value="UniProtKB-UniRule"/>
</dbReference>
<feature type="domain" description="Peptidase S53" evidence="13">
    <location>
        <begin position="235"/>
        <end position="635"/>
    </location>
</feature>
<name>A0A316UE82_9BASI</name>
<evidence type="ECO:0000256" key="10">
    <source>
        <dbReference type="ARBA" id="ARBA00023145"/>
    </source>
</evidence>
<dbReference type="GO" id="GO:0008240">
    <property type="term" value="F:tripeptidyl-peptidase activity"/>
    <property type="evidence" value="ECO:0007669"/>
    <property type="project" value="UniProtKB-EC"/>
</dbReference>
<evidence type="ECO:0000256" key="2">
    <source>
        <dbReference type="ARBA" id="ARBA00002451"/>
    </source>
</evidence>
<proteinExistence type="predicted"/>
<protein>
    <recommendedName>
        <fullName evidence="4">tripeptidyl-peptidase II</fullName>
        <ecNumber evidence="4">3.4.14.10</ecNumber>
    </recommendedName>
</protein>
<dbReference type="GO" id="GO:0006508">
    <property type="term" value="P:proteolysis"/>
    <property type="evidence" value="ECO:0007669"/>
    <property type="project" value="UniProtKB-KW"/>
</dbReference>
<dbReference type="OrthoDB" id="409122at2759"/>
<feature type="active site" description="Charge relay system" evidence="11">
    <location>
        <position position="545"/>
    </location>
</feature>
<dbReference type="PROSITE" id="PS00138">
    <property type="entry name" value="SUBTILASE_SER"/>
    <property type="match status" value="1"/>
</dbReference>
<gene>
    <name evidence="14" type="ORF">BCV69DRAFT_1374</name>
</gene>
<dbReference type="EC" id="3.4.14.10" evidence="4"/>
<dbReference type="InterPro" id="IPR023828">
    <property type="entry name" value="Peptidase_S8_Ser-AS"/>
</dbReference>
<evidence type="ECO:0000256" key="1">
    <source>
        <dbReference type="ARBA" id="ARBA00001910"/>
    </source>
</evidence>
<dbReference type="InterPro" id="IPR036852">
    <property type="entry name" value="Peptidase_S8/S53_dom_sf"/>
</dbReference>
<dbReference type="Pfam" id="PF00082">
    <property type="entry name" value="Peptidase_S8"/>
    <property type="match status" value="1"/>
</dbReference>
<dbReference type="AlphaFoldDB" id="A0A316UE82"/>
<organism evidence="14 15">
    <name type="scientific">Pseudomicrostroma glucosiphilum</name>
    <dbReference type="NCBI Taxonomy" id="1684307"/>
    <lineage>
        <taxon>Eukaryota</taxon>
        <taxon>Fungi</taxon>
        <taxon>Dikarya</taxon>
        <taxon>Basidiomycota</taxon>
        <taxon>Ustilaginomycotina</taxon>
        <taxon>Exobasidiomycetes</taxon>
        <taxon>Microstromatales</taxon>
        <taxon>Microstromatales incertae sedis</taxon>
        <taxon>Pseudomicrostroma</taxon>
    </lineage>
</organism>
<comment type="cofactor">
    <cofactor evidence="11">
        <name>Ca(2+)</name>
        <dbReference type="ChEBI" id="CHEBI:29108"/>
    </cofactor>
    <text evidence="11">Binds 1 Ca(2+) ion per subunit.</text>
</comment>
<keyword evidence="6 11" id="KW-0479">Metal-binding</keyword>
<dbReference type="STRING" id="1684307.A0A316UE82"/>
<evidence type="ECO:0000256" key="12">
    <source>
        <dbReference type="SAM" id="SignalP"/>
    </source>
</evidence>
<keyword evidence="10" id="KW-0865">Zymogen</keyword>
<dbReference type="Proteomes" id="UP000245942">
    <property type="component" value="Unassembled WGS sequence"/>
</dbReference>
<feature type="binding site" evidence="11">
    <location>
        <position position="587"/>
    </location>
    <ligand>
        <name>Ca(2+)</name>
        <dbReference type="ChEBI" id="CHEBI:29108"/>
    </ligand>
</feature>